<accession>A0A3E2VUI6</accession>
<dbReference type="CDD" id="cd01646">
    <property type="entry name" value="RT_Bac_retron_I"/>
    <property type="match status" value="1"/>
</dbReference>
<name>A0A3E2VUI6_CLOIN</name>
<dbReference type="OrthoDB" id="9788687at2"/>
<organism evidence="2 3">
    <name type="scientific">Clostridium innocuum</name>
    <dbReference type="NCBI Taxonomy" id="1522"/>
    <lineage>
        <taxon>Bacteria</taxon>
        <taxon>Bacillati</taxon>
        <taxon>Bacillota</taxon>
        <taxon>Clostridia</taxon>
        <taxon>Eubacteriales</taxon>
        <taxon>Clostridiaceae</taxon>
        <taxon>Clostridium</taxon>
    </lineage>
</organism>
<keyword evidence="2" id="KW-0695">RNA-directed DNA polymerase</keyword>
<dbReference type="PROSITE" id="PS50878">
    <property type="entry name" value="RT_POL"/>
    <property type="match status" value="1"/>
</dbReference>
<evidence type="ECO:0000259" key="1">
    <source>
        <dbReference type="PROSITE" id="PS50878"/>
    </source>
</evidence>
<dbReference type="InterPro" id="IPR043502">
    <property type="entry name" value="DNA/RNA_pol_sf"/>
</dbReference>
<keyword evidence="2" id="KW-0808">Transferase</keyword>
<reference evidence="2 3" key="1">
    <citation type="submission" date="2018-08" db="EMBL/GenBank/DDBJ databases">
        <title>A genome reference for cultivated species of the human gut microbiota.</title>
        <authorList>
            <person name="Zou Y."/>
            <person name="Xue W."/>
            <person name="Luo G."/>
        </authorList>
    </citation>
    <scope>NUCLEOTIDE SEQUENCE [LARGE SCALE GENOMIC DNA]</scope>
    <source>
        <strain evidence="2 3">OF01-2LB</strain>
    </source>
</reference>
<dbReference type="Pfam" id="PF00078">
    <property type="entry name" value="RVT_1"/>
    <property type="match status" value="1"/>
</dbReference>
<protein>
    <submittedName>
        <fullName evidence="2">RNA-directed DNA polymerase</fullName>
    </submittedName>
</protein>
<dbReference type="GO" id="GO:0003964">
    <property type="term" value="F:RNA-directed DNA polymerase activity"/>
    <property type="evidence" value="ECO:0007669"/>
    <property type="project" value="UniProtKB-KW"/>
</dbReference>
<comment type="caution">
    <text evidence="2">The sequence shown here is derived from an EMBL/GenBank/DDBJ whole genome shotgun (WGS) entry which is preliminary data.</text>
</comment>
<dbReference type="SUPFAM" id="SSF56672">
    <property type="entry name" value="DNA/RNA polymerases"/>
    <property type="match status" value="1"/>
</dbReference>
<dbReference type="EMBL" id="QVEV01000018">
    <property type="protein sequence ID" value="RGC14759.1"/>
    <property type="molecule type" value="Genomic_DNA"/>
</dbReference>
<dbReference type="PANTHER" id="PTHR34047:SF8">
    <property type="entry name" value="PROTEIN YKFC"/>
    <property type="match status" value="1"/>
</dbReference>
<gene>
    <name evidence="2" type="ORF">DXA38_12830</name>
</gene>
<dbReference type="PANTHER" id="PTHR34047">
    <property type="entry name" value="NUCLEAR INTRON MATURASE 1, MITOCHONDRIAL-RELATED"/>
    <property type="match status" value="1"/>
</dbReference>
<evidence type="ECO:0000313" key="3">
    <source>
        <dbReference type="Proteomes" id="UP000260025"/>
    </source>
</evidence>
<dbReference type="InterPro" id="IPR051083">
    <property type="entry name" value="GrpII_Intron_Splice-Mob/Def"/>
</dbReference>
<sequence>MITTAYEEITDFQTIYETYEKCRKKKRPTYGQIRFEMNLSSELVKLQNSLKDHTYRMSNVRKFLIKEPKPRWITVLPFQDKIVQKLLSANIFQPYLETHSIYDSAACQKGKGVTFAISRLTKHLRNYYKEHGNKGYFLKADIKNFYPSITVQNVKDTWLPQIEDENLAKLIQQLLDSHPKGVAMGNQLSTIFAVFYLDPIDRFIKEEYRLKYYTRYVDDFICIAETKQELHNLLMLMQPILQRLNLEFNEKKTMIIPMKNGVDYVGWHFYLNENGRVIRRMRKASKIKMKRKLKDLTWKVQHGIISQRDWILGTKGLESHLALQKARE</sequence>
<feature type="domain" description="Reverse transcriptase" evidence="1">
    <location>
        <begin position="44"/>
        <end position="269"/>
    </location>
</feature>
<keyword evidence="2" id="KW-0548">Nucleotidyltransferase</keyword>
<dbReference type="Proteomes" id="UP000260025">
    <property type="component" value="Unassembled WGS sequence"/>
</dbReference>
<proteinExistence type="predicted"/>
<dbReference type="AlphaFoldDB" id="A0A3E2VUI6"/>
<evidence type="ECO:0000313" key="2">
    <source>
        <dbReference type="EMBL" id="RGC14759.1"/>
    </source>
</evidence>
<dbReference type="RefSeq" id="WP_117443522.1">
    <property type="nucleotide sequence ID" value="NZ_JAJFEN010000004.1"/>
</dbReference>
<dbReference type="InterPro" id="IPR000477">
    <property type="entry name" value="RT_dom"/>
</dbReference>